<dbReference type="AlphaFoldDB" id="A0ABD1N9P8"/>
<feature type="compositionally biased region" description="Low complexity" evidence="1">
    <location>
        <begin position="69"/>
        <end position="85"/>
    </location>
</feature>
<organism evidence="2 3">
    <name type="scientific">Flemingia macrophylla</name>
    <dbReference type="NCBI Taxonomy" id="520843"/>
    <lineage>
        <taxon>Eukaryota</taxon>
        <taxon>Viridiplantae</taxon>
        <taxon>Streptophyta</taxon>
        <taxon>Embryophyta</taxon>
        <taxon>Tracheophyta</taxon>
        <taxon>Spermatophyta</taxon>
        <taxon>Magnoliopsida</taxon>
        <taxon>eudicotyledons</taxon>
        <taxon>Gunneridae</taxon>
        <taxon>Pentapetalae</taxon>
        <taxon>rosids</taxon>
        <taxon>fabids</taxon>
        <taxon>Fabales</taxon>
        <taxon>Fabaceae</taxon>
        <taxon>Papilionoideae</taxon>
        <taxon>50 kb inversion clade</taxon>
        <taxon>NPAAA clade</taxon>
        <taxon>indigoferoid/millettioid clade</taxon>
        <taxon>Phaseoleae</taxon>
        <taxon>Flemingia</taxon>
    </lineage>
</organism>
<dbReference type="EMBL" id="JBGMDY010000002">
    <property type="protein sequence ID" value="KAL2344833.1"/>
    <property type="molecule type" value="Genomic_DNA"/>
</dbReference>
<reference evidence="2 3" key="1">
    <citation type="submission" date="2024-08" db="EMBL/GenBank/DDBJ databases">
        <title>Insights into the chromosomal genome structure of Flemingia macrophylla.</title>
        <authorList>
            <person name="Ding Y."/>
            <person name="Zhao Y."/>
            <person name="Bi W."/>
            <person name="Wu M."/>
            <person name="Zhao G."/>
            <person name="Gong Y."/>
            <person name="Li W."/>
            <person name="Zhang P."/>
        </authorList>
    </citation>
    <scope>NUCLEOTIDE SEQUENCE [LARGE SCALE GENOMIC DNA]</scope>
    <source>
        <strain evidence="2">DYQJB</strain>
        <tissue evidence="2">Leaf</tissue>
    </source>
</reference>
<sequence length="85" mass="9398">MTSLPNELCIATNATTTTHTRAVRAYYCGAGLAHTEGIFQNLEGVRRRSCSGGAMSLRRKSLQREASKRSSQLRLLMQLSQKTKP</sequence>
<feature type="region of interest" description="Disordered" evidence="1">
    <location>
        <begin position="53"/>
        <end position="85"/>
    </location>
</feature>
<accession>A0ABD1N9P8</accession>
<proteinExistence type="predicted"/>
<comment type="caution">
    <text evidence="2">The sequence shown here is derived from an EMBL/GenBank/DDBJ whole genome shotgun (WGS) entry which is preliminary data.</text>
</comment>
<keyword evidence="3" id="KW-1185">Reference proteome</keyword>
<evidence type="ECO:0000313" key="2">
    <source>
        <dbReference type="EMBL" id="KAL2344833.1"/>
    </source>
</evidence>
<protein>
    <submittedName>
        <fullName evidence="2">Uncharacterized protein</fullName>
    </submittedName>
</protein>
<name>A0ABD1N9P8_9FABA</name>
<dbReference type="Proteomes" id="UP001603857">
    <property type="component" value="Unassembled WGS sequence"/>
</dbReference>
<gene>
    <name evidence="2" type="ORF">Fmac_006118</name>
</gene>
<evidence type="ECO:0000313" key="3">
    <source>
        <dbReference type="Proteomes" id="UP001603857"/>
    </source>
</evidence>
<evidence type="ECO:0000256" key="1">
    <source>
        <dbReference type="SAM" id="MobiDB-lite"/>
    </source>
</evidence>